<dbReference type="OrthoDB" id="9814202at2"/>
<dbReference type="CDD" id="cd01948">
    <property type="entry name" value="EAL"/>
    <property type="match status" value="1"/>
</dbReference>
<dbReference type="SMART" id="SM00267">
    <property type="entry name" value="GGDEF"/>
    <property type="match status" value="1"/>
</dbReference>
<evidence type="ECO:0000259" key="3">
    <source>
        <dbReference type="PROSITE" id="PS50883"/>
    </source>
</evidence>
<dbReference type="Pfam" id="PF12860">
    <property type="entry name" value="PAS_7"/>
    <property type="match status" value="2"/>
</dbReference>
<keyword evidence="1" id="KW-0472">Membrane</keyword>
<dbReference type="PROSITE" id="PS50885">
    <property type="entry name" value="HAMP"/>
    <property type="match status" value="1"/>
</dbReference>
<dbReference type="InterPro" id="IPR000014">
    <property type="entry name" value="PAS"/>
</dbReference>
<proteinExistence type="predicted"/>
<dbReference type="NCBIfam" id="TIGR00254">
    <property type="entry name" value="GGDEF"/>
    <property type="match status" value="1"/>
</dbReference>
<feature type="transmembrane region" description="Helical" evidence="1">
    <location>
        <begin position="203"/>
        <end position="222"/>
    </location>
</feature>
<dbReference type="InterPro" id="IPR000160">
    <property type="entry name" value="GGDEF_dom"/>
</dbReference>
<dbReference type="STRING" id="414703.SAMN04488125_1323"/>
<dbReference type="InterPro" id="IPR003660">
    <property type="entry name" value="HAMP_dom"/>
</dbReference>
<dbReference type="Gene3D" id="3.30.450.20">
    <property type="entry name" value="PAS domain"/>
    <property type="match status" value="2"/>
</dbReference>
<dbReference type="RefSeq" id="WP_091951533.1">
    <property type="nucleotide sequence ID" value="NZ_FOSV01000032.1"/>
</dbReference>
<feature type="domain" description="HAMP" evidence="4">
    <location>
        <begin position="224"/>
        <end position="276"/>
    </location>
</feature>
<dbReference type="PROSITE" id="PS50883">
    <property type="entry name" value="EAL"/>
    <property type="match status" value="1"/>
</dbReference>
<dbReference type="SUPFAM" id="SSF55785">
    <property type="entry name" value="PYP-like sensor domain (PAS domain)"/>
    <property type="match status" value="2"/>
</dbReference>
<dbReference type="Gene3D" id="6.10.340.10">
    <property type="match status" value="1"/>
</dbReference>
<feature type="domain" description="PAS" evidence="2">
    <location>
        <begin position="285"/>
        <end position="326"/>
    </location>
</feature>
<dbReference type="SMART" id="SM00052">
    <property type="entry name" value="EAL"/>
    <property type="match status" value="1"/>
</dbReference>
<evidence type="ECO:0000313" key="6">
    <source>
        <dbReference type="EMBL" id="SFL94317.1"/>
    </source>
</evidence>
<dbReference type="InterPro" id="IPR035919">
    <property type="entry name" value="EAL_sf"/>
</dbReference>
<dbReference type="CDD" id="cd06225">
    <property type="entry name" value="HAMP"/>
    <property type="match status" value="1"/>
</dbReference>
<dbReference type="Proteomes" id="UP000198804">
    <property type="component" value="Unassembled WGS sequence"/>
</dbReference>
<keyword evidence="1" id="KW-0812">Transmembrane</keyword>
<dbReference type="Gene3D" id="3.30.70.270">
    <property type="match status" value="1"/>
</dbReference>
<dbReference type="GO" id="GO:0016020">
    <property type="term" value="C:membrane"/>
    <property type="evidence" value="ECO:0007669"/>
    <property type="project" value="InterPro"/>
</dbReference>
<dbReference type="Pfam" id="PF00563">
    <property type="entry name" value="EAL"/>
    <property type="match status" value="1"/>
</dbReference>
<organism evidence="6 7">
    <name type="scientific">Methylorubrum salsuginis</name>
    <dbReference type="NCBI Taxonomy" id="414703"/>
    <lineage>
        <taxon>Bacteria</taxon>
        <taxon>Pseudomonadati</taxon>
        <taxon>Pseudomonadota</taxon>
        <taxon>Alphaproteobacteria</taxon>
        <taxon>Hyphomicrobiales</taxon>
        <taxon>Methylobacteriaceae</taxon>
        <taxon>Methylorubrum</taxon>
    </lineage>
</organism>
<feature type="domain" description="GGDEF" evidence="5">
    <location>
        <begin position="554"/>
        <end position="687"/>
    </location>
</feature>
<dbReference type="SUPFAM" id="SSF55073">
    <property type="entry name" value="Nucleotide cyclase"/>
    <property type="match status" value="1"/>
</dbReference>
<dbReference type="PROSITE" id="PS50887">
    <property type="entry name" value="GGDEF"/>
    <property type="match status" value="1"/>
</dbReference>
<evidence type="ECO:0000256" key="1">
    <source>
        <dbReference type="SAM" id="Phobius"/>
    </source>
</evidence>
<dbReference type="Pfam" id="PF00990">
    <property type="entry name" value="GGDEF"/>
    <property type="match status" value="1"/>
</dbReference>
<dbReference type="InterPro" id="IPR024478">
    <property type="entry name" value="HlyB_4HB_MCP"/>
</dbReference>
<dbReference type="Gene3D" id="3.20.20.450">
    <property type="entry name" value="EAL domain"/>
    <property type="match status" value="1"/>
</dbReference>
<dbReference type="InterPro" id="IPR029787">
    <property type="entry name" value="Nucleotide_cyclase"/>
</dbReference>
<feature type="domain" description="EAL" evidence="3">
    <location>
        <begin position="696"/>
        <end position="946"/>
    </location>
</feature>
<evidence type="ECO:0000313" key="7">
    <source>
        <dbReference type="Proteomes" id="UP000198804"/>
    </source>
</evidence>
<dbReference type="PANTHER" id="PTHR44757">
    <property type="entry name" value="DIGUANYLATE CYCLASE DGCP"/>
    <property type="match status" value="1"/>
</dbReference>
<dbReference type="InterPro" id="IPR052155">
    <property type="entry name" value="Biofilm_reg_signaling"/>
</dbReference>
<evidence type="ECO:0000259" key="4">
    <source>
        <dbReference type="PROSITE" id="PS50885"/>
    </source>
</evidence>
<dbReference type="SUPFAM" id="SSF141868">
    <property type="entry name" value="EAL domain-like"/>
    <property type="match status" value="1"/>
</dbReference>
<feature type="transmembrane region" description="Helical" evidence="1">
    <location>
        <begin position="31"/>
        <end position="54"/>
    </location>
</feature>
<dbReference type="NCBIfam" id="TIGR00229">
    <property type="entry name" value="sensory_box"/>
    <property type="match status" value="1"/>
</dbReference>
<protein>
    <submittedName>
        <fullName evidence="6">PAS domain S-box-containing protein/diguanylate cyclase (GGDEF) domain-containing protein</fullName>
    </submittedName>
</protein>
<evidence type="ECO:0000259" key="2">
    <source>
        <dbReference type="PROSITE" id="PS50112"/>
    </source>
</evidence>
<dbReference type="InterPro" id="IPR035965">
    <property type="entry name" value="PAS-like_dom_sf"/>
</dbReference>
<dbReference type="PROSITE" id="PS50112">
    <property type="entry name" value="PAS"/>
    <property type="match status" value="1"/>
</dbReference>
<dbReference type="EMBL" id="FOSV01000032">
    <property type="protein sequence ID" value="SFL94317.1"/>
    <property type="molecule type" value="Genomic_DNA"/>
</dbReference>
<dbReference type="SMART" id="SM00304">
    <property type="entry name" value="HAMP"/>
    <property type="match status" value="1"/>
</dbReference>
<gene>
    <name evidence="6" type="ORF">SAMN04488125_1323</name>
</gene>
<dbReference type="CDD" id="cd01949">
    <property type="entry name" value="GGDEF"/>
    <property type="match status" value="1"/>
</dbReference>
<dbReference type="InterPro" id="IPR043128">
    <property type="entry name" value="Rev_trsase/Diguanyl_cyclase"/>
</dbReference>
<name>A0A1I4LUT5_9HYPH</name>
<dbReference type="Pfam" id="PF00672">
    <property type="entry name" value="HAMP"/>
    <property type="match status" value="1"/>
</dbReference>
<dbReference type="InterPro" id="IPR001633">
    <property type="entry name" value="EAL_dom"/>
</dbReference>
<dbReference type="FunFam" id="3.20.20.450:FF:000001">
    <property type="entry name" value="Cyclic di-GMP phosphodiesterase yahA"/>
    <property type="match status" value="1"/>
</dbReference>
<dbReference type="Pfam" id="PF12729">
    <property type="entry name" value="4HB_MCP_1"/>
    <property type="match status" value="1"/>
</dbReference>
<dbReference type="GO" id="GO:0007165">
    <property type="term" value="P:signal transduction"/>
    <property type="evidence" value="ECO:0007669"/>
    <property type="project" value="InterPro"/>
</dbReference>
<dbReference type="CDD" id="cd00130">
    <property type="entry name" value="PAS"/>
    <property type="match status" value="1"/>
</dbReference>
<dbReference type="AlphaFoldDB" id="A0A1I4LUT5"/>
<dbReference type="SUPFAM" id="SSF158472">
    <property type="entry name" value="HAMP domain-like"/>
    <property type="match status" value="1"/>
</dbReference>
<sequence length="950" mass="102729">MISLRIPIRIVRWRAACRALLRVGGTIRGRILLAFLMLSTITALLGTYAILGILTTGQLVDKTYDRSLMSINYARAASADFAAIQVAVARVRLANDPAEQQAQEARIESLVQTFEEDLGIAAERAQSVRAAAEANAAKAAVVDWLAARREFGAGPQSVDVWKALDAHAATAEQHIELLINFTAGDGFSYRQAARILVARDVRLSIAATLFAMVLAGVVALLLSRQIVRPVAEASAVATRIAAGDLAVPVPRGGGDEFGALLRAMEAMRGNIRAMMQEEVAQRRSAEGLLVDAVQGSNEGIVVADAAGRIVMANARFAALLGLDPTEAASFELAEARGSVTADALLAMRDHDTAAVQRQAADGRWLSISRSPTRDGGFVAVCSDITRLKEQEEQLKRGNLQLDAALSNMLQGLCLFDAEGGLLVHNRCFCDMFGIEPGSLRPGMSLRSMASEIAAHSTFDDSRAVDLVLEQEDLLRSGSSGALCRSIRGDFIVSVRHQPTAEGGWIATYEDVTQRFEAEARIITMARRDALTGLANRMVFAERLEEAAARLAEGDGFAVFCLDLDRFKEVNDSFGHPVGDALLKEVAGRLQACLRETDLLARLGGDEFAIVQSGSRLRDDAIALAGRLTCIFDEPFLLDGHVVSVGVSVGISLAPEHGQNPETLLKCADLALYRAKAGGRGGWSFFDEEMDLELRKRRALEHDLKQAIAQGELELFFQPIVSLTHGRVAACEALLRWKHPERGYVSPAEFIPLAEETGTIGAIGEWVLRRACHEAVSWPSGVAVAVNVSAAQFRNAAVVRAVMEALTESGLPAYRLELEITESVLLTDNVATLATLHTLKRLGVRVAMDDFGTGYSSLSYLQSFPFDKIKIDQSFVRNLDITGNSRLIVRSVVGLGRSLGMTVTAEGIETEAQMEQLRLEGCDEAQGYLFSRPVPANAIHEQFERLRLKAA</sequence>
<reference evidence="7" key="1">
    <citation type="submission" date="2016-10" db="EMBL/GenBank/DDBJ databases">
        <authorList>
            <person name="Varghese N."/>
            <person name="Submissions S."/>
        </authorList>
    </citation>
    <scope>NUCLEOTIDE SEQUENCE [LARGE SCALE GENOMIC DNA]</scope>
    <source>
        <strain evidence="7">CGMCC 1.6474</strain>
    </source>
</reference>
<keyword evidence="7" id="KW-1185">Reference proteome</keyword>
<dbReference type="PANTHER" id="PTHR44757:SF2">
    <property type="entry name" value="BIOFILM ARCHITECTURE MAINTENANCE PROTEIN MBAA"/>
    <property type="match status" value="1"/>
</dbReference>
<accession>A0A1I4LUT5</accession>
<keyword evidence="1" id="KW-1133">Transmembrane helix</keyword>
<evidence type="ECO:0000259" key="5">
    <source>
        <dbReference type="PROSITE" id="PS50887"/>
    </source>
</evidence>